<keyword evidence="2" id="KW-1185">Reference proteome</keyword>
<name>A0ABS6RUN4_9BACT</name>
<comment type="caution">
    <text evidence="1">The sequence shown here is derived from an EMBL/GenBank/DDBJ whole genome shotgun (WGS) entry which is preliminary data.</text>
</comment>
<organism evidence="1 2">
    <name type="scientific">Candidatus Magnetobacterium casense</name>
    <dbReference type="NCBI Taxonomy" id="1455061"/>
    <lineage>
        <taxon>Bacteria</taxon>
        <taxon>Pseudomonadati</taxon>
        <taxon>Nitrospirota</taxon>
        <taxon>Thermodesulfovibrionia</taxon>
        <taxon>Thermodesulfovibrionales</taxon>
        <taxon>Candidatus Magnetobacteriaceae</taxon>
        <taxon>Candidatus Magnetobacterium</taxon>
    </lineage>
</organism>
<evidence type="ECO:0008006" key="3">
    <source>
        <dbReference type="Google" id="ProtNLM"/>
    </source>
</evidence>
<protein>
    <recommendedName>
        <fullName evidence="3">4Fe4S-binding SPASM domain-containing protein</fullName>
    </recommendedName>
</protein>
<reference evidence="1 2" key="1">
    <citation type="journal article" date="2020" name="J Geophys Res Biogeosci">
        <title>Magnetotaxis as an Adaptation to Enable Bacterial Shuttling of Microbial Sulfur and Sulfur Cycling Across Aquatic Oxic#Anoxic Interfaces.</title>
        <authorList>
            <person name="Li J."/>
            <person name="Liu P."/>
            <person name="Wang J."/>
            <person name="Roberts A.P."/>
            <person name="Pan Y."/>
        </authorList>
    </citation>
    <scope>NUCLEOTIDE SEQUENCE [LARGE SCALE GENOMIC DNA]</scope>
    <source>
        <strain evidence="1 2">MYR-1_YQ</strain>
    </source>
</reference>
<proteinExistence type="predicted"/>
<gene>
    <name evidence="1" type="ORF">HWQ67_01930</name>
</gene>
<accession>A0ABS6RUN4</accession>
<sequence>MKDKGYTELICKPFCTFYTEGKESIQCGTYLYVRDRVPPERLSALVSAVEGGNTFLDDTFIKEAICRQCDFLEDGCDYRDGLNSPPCGGYRVVEALRQKGAF</sequence>
<evidence type="ECO:0000313" key="2">
    <source>
        <dbReference type="Proteomes" id="UP001196980"/>
    </source>
</evidence>
<dbReference type="Proteomes" id="UP001196980">
    <property type="component" value="Unassembled WGS sequence"/>
</dbReference>
<dbReference type="EMBL" id="JABXWD010000018">
    <property type="protein sequence ID" value="MBV6340334.1"/>
    <property type="molecule type" value="Genomic_DNA"/>
</dbReference>
<evidence type="ECO:0000313" key="1">
    <source>
        <dbReference type="EMBL" id="MBV6340334.1"/>
    </source>
</evidence>
<dbReference type="RefSeq" id="WP_218250954.1">
    <property type="nucleotide sequence ID" value="NZ_JABXWD010000018.1"/>
</dbReference>